<reference evidence="1" key="1">
    <citation type="journal article" date="2021" name="Environ. Microbiol.">
        <title>Gene family expansions and transcriptome signatures uncover fungal adaptations to wood decay.</title>
        <authorList>
            <person name="Hage H."/>
            <person name="Miyauchi S."/>
            <person name="Viragh M."/>
            <person name="Drula E."/>
            <person name="Min B."/>
            <person name="Chaduli D."/>
            <person name="Navarro D."/>
            <person name="Favel A."/>
            <person name="Norest M."/>
            <person name="Lesage-Meessen L."/>
            <person name="Balint B."/>
            <person name="Merenyi Z."/>
            <person name="de Eugenio L."/>
            <person name="Morin E."/>
            <person name="Martinez A.T."/>
            <person name="Baldrian P."/>
            <person name="Stursova M."/>
            <person name="Martinez M.J."/>
            <person name="Novotny C."/>
            <person name="Magnuson J.K."/>
            <person name="Spatafora J.W."/>
            <person name="Maurice S."/>
            <person name="Pangilinan J."/>
            <person name="Andreopoulos W."/>
            <person name="LaButti K."/>
            <person name="Hundley H."/>
            <person name="Na H."/>
            <person name="Kuo A."/>
            <person name="Barry K."/>
            <person name="Lipzen A."/>
            <person name="Henrissat B."/>
            <person name="Riley R."/>
            <person name="Ahrendt S."/>
            <person name="Nagy L.G."/>
            <person name="Grigoriev I.V."/>
            <person name="Martin F."/>
            <person name="Rosso M.N."/>
        </authorList>
    </citation>
    <scope>NUCLEOTIDE SEQUENCE</scope>
    <source>
        <strain evidence="1">CBS 384.51</strain>
    </source>
</reference>
<comment type="caution">
    <text evidence="1">The sequence shown here is derived from an EMBL/GenBank/DDBJ whole genome shotgun (WGS) entry which is preliminary data.</text>
</comment>
<dbReference type="Proteomes" id="UP001055072">
    <property type="component" value="Unassembled WGS sequence"/>
</dbReference>
<protein>
    <submittedName>
        <fullName evidence="1">PUA-like domain-containing protein</fullName>
    </submittedName>
</protein>
<gene>
    <name evidence="1" type="ORF">BDY19DRAFT_496560</name>
</gene>
<evidence type="ECO:0000313" key="1">
    <source>
        <dbReference type="EMBL" id="KAI0092656.1"/>
    </source>
</evidence>
<keyword evidence="2" id="KW-1185">Reference proteome</keyword>
<sequence length="581" mass="64799">MPDTILPLLRCPLCPFSTLLESPITLHCGHTVCSKHVIRPHASSASFADSPATALLSSIFSSSAPGAFRCPLPTCTKRNAETQPAQVHPESGVNFRPAPPGELPLPHSPGEDPNVPRVDVTVNKILSLTTRTHRSLSSPELVEPMGQNDDDMSPEEHNEIHHPRPMIPPSGPSTSPPFPSSDSASHSFPPNPSTPVRRHRSDSCSPPPSPTLPNSPPPRKRRRLPSSVPPSPHRNSPRPQAARSLRPTSDRHALSALFEKELLSELTCEICFALLWQPVTTPCQHTFCSKCLLRSMDHSSACPLCRQELPGYVYAQDLPCNKLVLLIISKAFPISYAERGETIEAEERDSRLDTPIFVCQLSFPGMPTMLHLFEPRYRLMLRRCLAKSNPCFGMIPPPRPTATPASPGNDFGTMLRIKNVQMLPDGRSVVETWGTWRFRIMERGMLDGYVVARVERVEDHEESIYESDEANVEDILEIPTTTTTQAETIPMPGLSVPGSSSHLMEICHAFLEQLKQGTPWVVQHLERTIVPMPTDPAQFSFWMALLLPIDEHEKAKLLPIRSPRLRLRLVVHWIEQLRSHW</sequence>
<evidence type="ECO:0000313" key="2">
    <source>
        <dbReference type="Proteomes" id="UP001055072"/>
    </source>
</evidence>
<name>A0ACB8UEH6_9APHY</name>
<accession>A0ACB8UEH6</accession>
<organism evidence="1 2">
    <name type="scientific">Irpex rosettiformis</name>
    <dbReference type="NCBI Taxonomy" id="378272"/>
    <lineage>
        <taxon>Eukaryota</taxon>
        <taxon>Fungi</taxon>
        <taxon>Dikarya</taxon>
        <taxon>Basidiomycota</taxon>
        <taxon>Agaricomycotina</taxon>
        <taxon>Agaricomycetes</taxon>
        <taxon>Polyporales</taxon>
        <taxon>Irpicaceae</taxon>
        <taxon>Irpex</taxon>
    </lineage>
</organism>
<proteinExistence type="predicted"/>
<dbReference type="EMBL" id="MU274903">
    <property type="protein sequence ID" value="KAI0092656.1"/>
    <property type="molecule type" value="Genomic_DNA"/>
</dbReference>